<keyword evidence="2" id="KW-1185">Reference proteome</keyword>
<comment type="caution">
    <text evidence="1">The sequence shown here is derived from an EMBL/GenBank/DDBJ whole genome shotgun (WGS) entry which is preliminary data.</text>
</comment>
<protein>
    <submittedName>
        <fullName evidence="1">Uncharacterized protein</fullName>
    </submittedName>
</protein>
<accession>A0A845M105</accession>
<dbReference type="Proteomes" id="UP000467322">
    <property type="component" value="Unassembled WGS sequence"/>
</dbReference>
<sequence>MKIPSEIAAPLRNLSKEDQTSLLVKAGLQIKPRSVRGSSAGRFYCHDCGLPRAAIAKLRDLGHGEKIMTGSGANSGRWYFPLEILEMAAREAERRGA</sequence>
<dbReference type="AlphaFoldDB" id="A0A845M105"/>
<dbReference type="EMBL" id="WTUX01000014">
    <property type="protein sequence ID" value="MZR13725.1"/>
    <property type="molecule type" value="Genomic_DNA"/>
</dbReference>
<gene>
    <name evidence="1" type="ORF">GQE99_11930</name>
</gene>
<reference evidence="1 2" key="1">
    <citation type="submission" date="2019-12" db="EMBL/GenBank/DDBJ databases">
        <title>Maritimibacter sp. nov. sp. isolated from sea sand.</title>
        <authorList>
            <person name="Kim J."/>
            <person name="Jeong S.E."/>
            <person name="Jung H.S."/>
            <person name="Jeon C.O."/>
        </authorList>
    </citation>
    <scope>NUCLEOTIDE SEQUENCE [LARGE SCALE GENOMIC DNA]</scope>
    <source>
        <strain evidence="1 2">DP07</strain>
    </source>
</reference>
<organism evidence="1 2">
    <name type="scientific">Maritimibacter harenae</name>
    <dbReference type="NCBI Taxonomy" id="2606218"/>
    <lineage>
        <taxon>Bacteria</taxon>
        <taxon>Pseudomonadati</taxon>
        <taxon>Pseudomonadota</taxon>
        <taxon>Alphaproteobacteria</taxon>
        <taxon>Rhodobacterales</taxon>
        <taxon>Roseobacteraceae</taxon>
        <taxon>Maritimibacter</taxon>
    </lineage>
</organism>
<evidence type="ECO:0000313" key="1">
    <source>
        <dbReference type="EMBL" id="MZR13725.1"/>
    </source>
</evidence>
<proteinExistence type="predicted"/>
<dbReference type="RefSeq" id="WP_161351863.1">
    <property type="nucleotide sequence ID" value="NZ_WTUX01000014.1"/>
</dbReference>
<name>A0A845M105_9RHOB</name>
<evidence type="ECO:0000313" key="2">
    <source>
        <dbReference type="Proteomes" id="UP000467322"/>
    </source>
</evidence>